<proteinExistence type="predicted"/>
<dbReference type="AlphaFoldDB" id="A0A1K0GZ58"/>
<name>A0A1K0GZ58_9BASI</name>
<organism evidence="1 2">
    <name type="scientific">Ustilago bromivora</name>
    <dbReference type="NCBI Taxonomy" id="307758"/>
    <lineage>
        <taxon>Eukaryota</taxon>
        <taxon>Fungi</taxon>
        <taxon>Dikarya</taxon>
        <taxon>Basidiomycota</taxon>
        <taxon>Ustilaginomycotina</taxon>
        <taxon>Ustilaginomycetes</taxon>
        <taxon>Ustilaginales</taxon>
        <taxon>Ustilaginaceae</taxon>
        <taxon>Ustilago</taxon>
    </lineage>
</organism>
<dbReference type="Proteomes" id="UP000179920">
    <property type="component" value="Chromosome I"/>
</dbReference>
<protein>
    <submittedName>
        <fullName evidence="1">Uncharacterized protein</fullName>
    </submittedName>
</protein>
<evidence type="ECO:0000313" key="2">
    <source>
        <dbReference type="Proteomes" id="UP000179920"/>
    </source>
</evidence>
<reference evidence="2" key="1">
    <citation type="submission" date="2016-04" db="EMBL/GenBank/DDBJ databases">
        <authorList>
            <person name="Guldener U."/>
            <person name="Guldener U."/>
        </authorList>
    </citation>
    <scope>NUCLEOTIDE SEQUENCE [LARGE SCALE GENOMIC DNA]</scope>
    <source>
        <strain evidence="2">UB2112</strain>
    </source>
</reference>
<accession>A0A1K0GZ58</accession>
<gene>
    <name evidence="1" type="ORF">UBRO_20412</name>
</gene>
<dbReference type="EMBL" id="LT558117">
    <property type="protein sequence ID" value="SAM61312.1"/>
    <property type="molecule type" value="Genomic_DNA"/>
</dbReference>
<sequence length="109" mass="11625">MPLPPDDMAISAGSFCLNEVIANPAEAIEWGCPVCDVASTCEIADKPAEDVDDPPSHIFDHVVISETAQAHTAPNSRPNPNPASEPPIIIFCSGILTVLQHPQKIPSFR</sequence>
<evidence type="ECO:0000313" key="1">
    <source>
        <dbReference type="EMBL" id="SAM61312.1"/>
    </source>
</evidence>